<proteinExistence type="predicted"/>
<name>A0ABS7DDR7_9GAMM</name>
<evidence type="ECO:0008006" key="3">
    <source>
        <dbReference type="Google" id="ProtNLM"/>
    </source>
</evidence>
<evidence type="ECO:0000313" key="1">
    <source>
        <dbReference type="EMBL" id="MBW7569442.1"/>
    </source>
</evidence>
<protein>
    <recommendedName>
        <fullName evidence="3">Transposase</fullName>
    </recommendedName>
</protein>
<sequence length="38" mass="4758">MNQRIKTIRTKSYGLPDDEYFFLKLFDASRQRWNYLNE</sequence>
<comment type="caution">
    <text evidence="1">The sequence shown here is derived from an EMBL/GenBank/DDBJ whole genome shotgun (WGS) entry which is preliminary data.</text>
</comment>
<reference evidence="1 2" key="1">
    <citation type="submission" date="2021-03" db="EMBL/GenBank/DDBJ databases">
        <title>Succinivibrio sp. nov. isolated from feces of cow.</title>
        <authorList>
            <person name="Choi J.-Y."/>
        </authorList>
    </citation>
    <scope>NUCLEOTIDE SEQUENCE [LARGE SCALE GENOMIC DNA]</scope>
    <source>
        <strain evidence="1 2">AGMB01872</strain>
    </source>
</reference>
<accession>A0ABS7DDR7</accession>
<dbReference type="Proteomes" id="UP000731465">
    <property type="component" value="Unassembled WGS sequence"/>
</dbReference>
<dbReference type="EMBL" id="JAGFNY010000001">
    <property type="protein sequence ID" value="MBW7569442.1"/>
    <property type="molecule type" value="Genomic_DNA"/>
</dbReference>
<organism evidence="1 2">
    <name type="scientific">Succinivibrio faecicola</name>
    <dbReference type="NCBI Taxonomy" id="2820300"/>
    <lineage>
        <taxon>Bacteria</taxon>
        <taxon>Pseudomonadati</taxon>
        <taxon>Pseudomonadota</taxon>
        <taxon>Gammaproteobacteria</taxon>
        <taxon>Aeromonadales</taxon>
        <taxon>Succinivibrionaceae</taxon>
        <taxon>Succinivibrio</taxon>
    </lineage>
</organism>
<keyword evidence="2" id="KW-1185">Reference proteome</keyword>
<gene>
    <name evidence="1" type="ORF">J5V48_00830</name>
</gene>
<evidence type="ECO:0000313" key="2">
    <source>
        <dbReference type="Proteomes" id="UP000731465"/>
    </source>
</evidence>